<evidence type="ECO:0000259" key="1">
    <source>
        <dbReference type="SMART" id="SM00228"/>
    </source>
</evidence>
<proteinExistence type="predicted"/>
<dbReference type="AlphaFoldDB" id="A0A0G1WFH5"/>
<dbReference type="SUPFAM" id="SSF50156">
    <property type="entry name" value="PDZ domain-like"/>
    <property type="match status" value="1"/>
</dbReference>
<evidence type="ECO:0000313" key="2">
    <source>
        <dbReference type="EMBL" id="KKW17538.1"/>
    </source>
</evidence>
<sequence>MPSHLFSRPVKTIVRFLLLPTFLGFLAGGTAALLILRYTSFTSLPEISRIPTKSQRALPTAAADPGAALNNLILFFRAQPQTDYLVSSGAADVGFALTSDGLAATLIAPSTQKMKAVTFGKTVHDVQVLDTKDKAALSLNGADLRFVKLTDARLKVVPFANVEQLNVGETIMAFDKTGKLKFSYATSAGQHDPIKDYVESSEELATFSTIDRDVAENSIVYNMAGELVGITLAEGRIMPAELIKTALARYARTGTMKKIYLGINFMDLNQMIPAKPNLQKTGLLLKDGQKDKAVIKGSPAEKAGLRAGDVLIAMEGASLNSSPPFQILLQRYQPGSAIEFTILRNGREERVRVALTEK</sequence>
<comment type="caution">
    <text evidence="2">The sequence shown here is derived from an EMBL/GenBank/DDBJ whole genome shotgun (WGS) entry which is preliminary data.</text>
</comment>
<dbReference type="Pfam" id="PF13180">
    <property type="entry name" value="PDZ_2"/>
    <property type="match status" value="1"/>
</dbReference>
<dbReference type="EMBL" id="LCQN01000002">
    <property type="protein sequence ID" value="KKW17538.1"/>
    <property type="molecule type" value="Genomic_DNA"/>
</dbReference>
<reference evidence="2 3" key="1">
    <citation type="journal article" date="2015" name="Nature">
        <title>rRNA introns, odd ribosomes, and small enigmatic genomes across a large radiation of phyla.</title>
        <authorList>
            <person name="Brown C.T."/>
            <person name="Hug L.A."/>
            <person name="Thomas B.C."/>
            <person name="Sharon I."/>
            <person name="Castelle C.J."/>
            <person name="Singh A."/>
            <person name="Wilkins M.J."/>
            <person name="Williams K.H."/>
            <person name="Banfield J.F."/>
        </authorList>
    </citation>
    <scope>NUCLEOTIDE SEQUENCE [LARGE SCALE GENOMIC DNA]</scope>
</reference>
<dbReference type="SMART" id="SM00228">
    <property type="entry name" value="PDZ"/>
    <property type="match status" value="1"/>
</dbReference>
<dbReference type="InterPro" id="IPR001478">
    <property type="entry name" value="PDZ"/>
</dbReference>
<dbReference type="InterPro" id="IPR036034">
    <property type="entry name" value="PDZ_sf"/>
</dbReference>
<gene>
    <name evidence="2" type="ORF">UY58_C0002G0024</name>
</gene>
<feature type="domain" description="PDZ" evidence="1">
    <location>
        <begin position="259"/>
        <end position="346"/>
    </location>
</feature>
<dbReference type="CDD" id="cd06779">
    <property type="entry name" value="cpPDZ_Deg_HtrA-like"/>
    <property type="match status" value="1"/>
</dbReference>
<accession>A0A0G1WFH5</accession>
<dbReference type="Gene3D" id="2.30.42.10">
    <property type="match status" value="1"/>
</dbReference>
<evidence type="ECO:0000313" key="3">
    <source>
        <dbReference type="Proteomes" id="UP000033982"/>
    </source>
</evidence>
<name>A0A0G1WFH5_9BACT</name>
<protein>
    <submittedName>
        <fullName evidence="2">Trypsin domain/PDZ domain protein</fullName>
    </submittedName>
</protein>
<organism evidence="2 3">
    <name type="scientific">Candidatus Magasanikbacteria bacterium GW2011_GWA2_50_22</name>
    <dbReference type="NCBI Taxonomy" id="1619043"/>
    <lineage>
        <taxon>Bacteria</taxon>
        <taxon>Candidatus Magasanikiibacteriota</taxon>
    </lineage>
</organism>
<dbReference type="Proteomes" id="UP000033982">
    <property type="component" value="Unassembled WGS sequence"/>
</dbReference>